<dbReference type="PANTHER" id="PTHR45932:SF2">
    <property type="entry name" value="PATELLIN-4"/>
    <property type="match status" value="1"/>
</dbReference>
<dbReference type="OrthoDB" id="75724at2759"/>
<feature type="compositionally biased region" description="Basic and acidic residues" evidence="4">
    <location>
        <begin position="82"/>
        <end position="92"/>
    </location>
</feature>
<dbReference type="CDD" id="cd00170">
    <property type="entry name" value="SEC14"/>
    <property type="match status" value="1"/>
</dbReference>
<dbReference type="PANTHER" id="PTHR45932">
    <property type="entry name" value="PATELLIN-1"/>
    <property type="match status" value="1"/>
</dbReference>
<proteinExistence type="predicted"/>
<dbReference type="InterPro" id="IPR056794">
    <property type="entry name" value="PATL1-6_C_GOLD"/>
</dbReference>
<sequence length="767" mass="86991">MATGENSEAPIKENKVTPSEGKEKKPSKDIQDKGSEAKEVKNAAEIGEPKKNEAVFEEVILEEKKKKNEGETKVIVVEDKKKEAEIENKNNEVQKGSVSESAKVEKSSAMEIVVSHSDEQEENPSKDVQDRDIETKDGKNAGEAGEPKKDEGVIGKMLVEEKKETDADTRDVMAEYKRKEGEAEEAVLEEKKNNDQVDRGDASSESIIIEKNSSFREKSNFISDLKEHEKRALMELRSKVENAILRNKLFKGNKYQVVGDEKEKILENEGGDNEKITENGRKGEENGVKEAEREKETSEKVEEIEEKEKTLEKEGGEKEKTNEGEGEENSVKELEKEKESSKKVEEIEVAKASVEEKLVVKEEKEEDSKENKPSKEEDSKENKPYKQEDEEKDKKAEEGQKEKNNVATDQERKVEGIDEDIAVWGVPLLPSKGDSATDVILLKFLRARDFEVNDAFEMLRNTLQWRKDNNVDSILDEDFGDDLGSIENMDGTSREGHPVCYSNFKLLGNEEVYNKMLGNEESREMFIRRRVQLMEKAIQKLDFKPGGVSSILLVNDLKDMPGPSKKELRLATKQVIGLLQDNYPEFVARNIFINVPFWYYAYSASTLLLPFLTPRTNSKFVYARPSRVTDNLLKFIAAEELPVHYGGLKRENDPEFSAEDAASEIVVNQSSSESIQLPVPEGGTTLIWEAIVLGWEVNYKEEFFPTDEGSYGIIIQKDRRIGWQQGSLRNSFTNKEPGNVVFTVENGSLIKKKRVCYRYKIKNTSSS</sequence>
<feature type="compositionally biased region" description="Basic and acidic residues" evidence="4">
    <location>
        <begin position="10"/>
        <end position="52"/>
    </location>
</feature>
<protein>
    <submittedName>
        <fullName evidence="6">Patellin-4-like</fullName>
    </submittedName>
</protein>
<evidence type="ECO:0000256" key="2">
    <source>
        <dbReference type="ARBA" id="ARBA00022448"/>
    </source>
</evidence>
<dbReference type="Gene3D" id="3.40.525.10">
    <property type="entry name" value="CRAL-TRIO lipid binding domain"/>
    <property type="match status" value="1"/>
</dbReference>
<evidence type="ECO:0000256" key="3">
    <source>
        <dbReference type="ARBA" id="ARBA00023136"/>
    </source>
</evidence>
<dbReference type="PRINTS" id="PR00180">
    <property type="entry name" value="CRETINALDHBP"/>
</dbReference>
<evidence type="ECO:0000313" key="6">
    <source>
        <dbReference type="EMBL" id="PQM40896.1"/>
    </source>
</evidence>
<evidence type="ECO:0000259" key="5">
    <source>
        <dbReference type="PROSITE" id="PS50191"/>
    </source>
</evidence>
<evidence type="ECO:0000313" key="7">
    <source>
        <dbReference type="Proteomes" id="UP000250321"/>
    </source>
</evidence>
<gene>
    <name evidence="6" type="ORF">Pyn_30169</name>
</gene>
<keyword evidence="7" id="KW-1185">Reference proteome</keyword>
<feature type="region of interest" description="Disordered" evidence="4">
    <location>
        <begin position="1"/>
        <end position="52"/>
    </location>
</feature>
<feature type="region of interest" description="Disordered" evidence="4">
    <location>
        <begin position="260"/>
        <end position="412"/>
    </location>
</feature>
<feature type="compositionally biased region" description="Basic and acidic residues" evidence="4">
    <location>
        <begin position="188"/>
        <end position="202"/>
    </location>
</feature>
<dbReference type="InterPro" id="IPR036273">
    <property type="entry name" value="CRAL/TRIO_N_dom_sf"/>
</dbReference>
<organism evidence="6 7">
    <name type="scientific">Prunus yedoensis var. nudiflora</name>
    <dbReference type="NCBI Taxonomy" id="2094558"/>
    <lineage>
        <taxon>Eukaryota</taxon>
        <taxon>Viridiplantae</taxon>
        <taxon>Streptophyta</taxon>
        <taxon>Embryophyta</taxon>
        <taxon>Tracheophyta</taxon>
        <taxon>Spermatophyta</taxon>
        <taxon>Magnoliopsida</taxon>
        <taxon>eudicotyledons</taxon>
        <taxon>Gunneridae</taxon>
        <taxon>Pentapetalae</taxon>
        <taxon>rosids</taxon>
        <taxon>fabids</taxon>
        <taxon>Rosales</taxon>
        <taxon>Rosaceae</taxon>
        <taxon>Amygdaloideae</taxon>
        <taxon>Amygdaleae</taxon>
        <taxon>Prunus</taxon>
    </lineage>
</organism>
<name>A0A314UVR8_PRUYE</name>
<evidence type="ECO:0000256" key="1">
    <source>
        <dbReference type="ARBA" id="ARBA00004370"/>
    </source>
</evidence>
<dbReference type="SMART" id="SM00516">
    <property type="entry name" value="SEC14"/>
    <property type="match status" value="1"/>
</dbReference>
<feature type="region of interest" description="Disordered" evidence="4">
    <location>
        <begin position="82"/>
        <end position="205"/>
    </location>
</feature>
<comment type="caution">
    <text evidence="6">The sequence shown here is derived from an EMBL/GenBank/DDBJ whole genome shotgun (WGS) entry which is preliminary data.</text>
</comment>
<feature type="domain" description="CRAL-TRIO" evidence="5">
    <location>
        <begin position="491"/>
        <end position="653"/>
    </location>
</feature>
<dbReference type="Pfam" id="PF00650">
    <property type="entry name" value="CRAL_TRIO"/>
    <property type="match status" value="1"/>
</dbReference>
<reference evidence="6 7" key="1">
    <citation type="submission" date="2018-02" db="EMBL/GenBank/DDBJ databases">
        <title>Draft genome of wild Prunus yedoensis var. nudiflora.</title>
        <authorList>
            <person name="Baek S."/>
            <person name="Kim J.-H."/>
            <person name="Choi K."/>
            <person name="Kim G.-B."/>
            <person name="Cho A."/>
            <person name="Jang H."/>
            <person name="Shin C.-H."/>
            <person name="Yu H.-J."/>
            <person name="Mun J.-H."/>
        </authorList>
    </citation>
    <scope>NUCLEOTIDE SEQUENCE [LARGE SCALE GENOMIC DNA]</scope>
    <source>
        <strain evidence="7">cv. Jeju island</strain>
        <tissue evidence="6">Leaf</tissue>
    </source>
</reference>
<dbReference type="InterPro" id="IPR011074">
    <property type="entry name" value="CRAL/TRIO_N_dom"/>
</dbReference>
<dbReference type="Proteomes" id="UP000250321">
    <property type="component" value="Unassembled WGS sequence"/>
</dbReference>
<comment type="subcellular location">
    <subcellularLocation>
        <location evidence="1">Membrane</location>
    </subcellularLocation>
</comment>
<dbReference type="SMART" id="SM01100">
    <property type="entry name" value="CRAL_TRIO_N"/>
    <property type="match status" value="1"/>
</dbReference>
<feature type="compositionally biased region" description="Basic and acidic residues" evidence="4">
    <location>
        <begin position="123"/>
        <end position="181"/>
    </location>
</feature>
<dbReference type="EMBL" id="PJQY01003014">
    <property type="protein sequence ID" value="PQM40896.1"/>
    <property type="molecule type" value="Genomic_DNA"/>
</dbReference>
<dbReference type="InterPro" id="IPR001251">
    <property type="entry name" value="CRAL-TRIO_dom"/>
</dbReference>
<accession>A0A314UVR8</accession>
<dbReference type="InterPro" id="IPR036865">
    <property type="entry name" value="CRAL-TRIO_dom_sf"/>
</dbReference>
<dbReference type="Pfam" id="PF03765">
    <property type="entry name" value="CRAL_TRIO_N"/>
    <property type="match status" value="1"/>
</dbReference>
<dbReference type="SUPFAM" id="SSF52087">
    <property type="entry name" value="CRAL/TRIO domain"/>
    <property type="match status" value="1"/>
</dbReference>
<keyword evidence="2" id="KW-0813">Transport</keyword>
<dbReference type="SUPFAM" id="SSF46938">
    <property type="entry name" value="CRAL/TRIO N-terminal domain"/>
    <property type="match status" value="1"/>
</dbReference>
<keyword evidence="3" id="KW-0472">Membrane</keyword>
<dbReference type="GO" id="GO:0008289">
    <property type="term" value="F:lipid binding"/>
    <property type="evidence" value="ECO:0007669"/>
    <property type="project" value="InterPro"/>
</dbReference>
<dbReference type="GO" id="GO:0016020">
    <property type="term" value="C:membrane"/>
    <property type="evidence" value="ECO:0007669"/>
    <property type="project" value="UniProtKB-SubCell"/>
</dbReference>
<dbReference type="Pfam" id="PF25099">
    <property type="entry name" value="GOLD_PATL1_C"/>
    <property type="match status" value="1"/>
</dbReference>
<dbReference type="PROSITE" id="PS50191">
    <property type="entry name" value="CRAL_TRIO"/>
    <property type="match status" value="1"/>
</dbReference>
<dbReference type="InterPro" id="IPR044834">
    <property type="entry name" value="PATL"/>
</dbReference>
<dbReference type="AlphaFoldDB" id="A0A314UVR8"/>
<evidence type="ECO:0000256" key="4">
    <source>
        <dbReference type="SAM" id="MobiDB-lite"/>
    </source>
</evidence>